<feature type="domain" description="HTH CENPB-type" evidence="4">
    <location>
        <begin position="38"/>
        <end position="109"/>
    </location>
</feature>
<dbReference type="Gene3D" id="1.10.10.60">
    <property type="entry name" value="Homeodomain-like"/>
    <property type="match status" value="1"/>
</dbReference>
<comment type="subcellular location">
    <subcellularLocation>
        <location evidence="1">Nucleus</location>
    </subcellularLocation>
</comment>
<keyword evidence="5" id="KW-1185">Reference proteome</keyword>
<feature type="compositionally biased region" description="Basic and acidic residues" evidence="3">
    <location>
        <begin position="7"/>
        <end position="16"/>
    </location>
</feature>
<dbReference type="Pfam" id="PF03221">
    <property type="entry name" value="HTH_Tnp_Tc5"/>
    <property type="match status" value="1"/>
</dbReference>
<dbReference type="InterPro" id="IPR006600">
    <property type="entry name" value="HTH_CenpB_DNA-bd_dom"/>
</dbReference>
<dbReference type="PANTHER" id="PTHR19303">
    <property type="entry name" value="TRANSPOSON"/>
    <property type="match status" value="1"/>
</dbReference>
<dbReference type="GeneID" id="106459185"/>
<dbReference type="SMART" id="SM00674">
    <property type="entry name" value="CENPB"/>
    <property type="match status" value="1"/>
</dbReference>
<dbReference type="Pfam" id="PF03184">
    <property type="entry name" value="DDE_1"/>
    <property type="match status" value="1"/>
</dbReference>
<gene>
    <name evidence="6" type="primary">LOC106459185</name>
</gene>
<sequence length="299" mass="33637">MPSSELHVPDLDAVERSDEEQQDNSKTVINDLHCCFNPLENWRKTANHELNEQVFEWFCNARSKNIPITGKLIQEKAVMLSVELGLDDFSASNGWLDRFQKRRNISCSVLSGEGASVNEETVNDWCSHLESICEGYSLKDIFNADETGLFYRALPTRSQVIRGDKCHGSKNSKERITVLLGCSATGEKLTPLVIGRAANPRCFRGYSTSSLPVTYQANKRAWMTSTIFKDWLQKLNNKMTLEKRKIIMFVDNCAAMTLSNVKLVFLPPNTTARLQPCVGGINKAVKSTYRKKTSSPHPP</sequence>
<dbReference type="InterPro" id="IPR050863">
    <property type="entry name" value="CenT-Element_Derived"/>
</dbReference>
<reference evidence="6" key="1">
    <citation type="submission" date="2025-08" db="UniProtKB">
        <authorList>
            <consortium name="RefSeq"/>
        </authorList>
    </citation>
    <scope>IDENTIFICATION</scope>
    <source>
        <tissue evidence="6">Muscle</tissue>
    </source>
</reference>
<accession>A0ABM1B3T3</accession>
<evidence type="ECO:0000313" key="5">
    <source>
        <dbReference type="Proteomes" id="UP000694941"/>
    </source>
</evidence>
<evidence type="ECO:0000313" key="6">
    <source>
        <dbReference type="RefSeq" id="XP_013774244.1"/>
    </source>
</evidence>
<proteinExistence type="predicted"/>
<dbReference type="PROSITE" id="PS51253">
    <property type="entry name" value="HTH_CENPB"/>
    <property type="match status" value="1"/>
</dbReference>
<name>A0ABM1B3T3_LIMPO</name>
<organism evidence="5 6">
    <name type="scientific">Limulus polyphemus</name>
    <name type="common">Atlantic horseshoe crab</name>
    <dbReference type="NCBI Taxonomy" id="6850"/>
    <lineage>
        <taxon>Eukaryota</taxon>
        <taxon>Metazoa</taxon>
        <taxon>Ecdysozoa</taxon>
        <taxon>Arthropoda</taxon>
        <taxon>Chelicerata</taxon>
        <taxon>Merostomata</taxon>
        <taxon>Xiphosura</taxon>
        <taxon>Limulidae</taxon>
        <taxon>Limulus</taxon>
    </lineage>
</organism>
<dbReference type="InterPro" id="IPR004875">
    <property type="entry name" value="DDE_SF_endonuclease_dom"/>
</dbReference>
<evidence type="ECO:0000256" key="1">
    <source>
        <dbReference type="ARBA" id="ARBA00004123"/>
    </source>
</evidence>
<dbReference type="RefSeq" id="XP_013774244.1">
    <property type="nucleotide sequence ID" value="XM_013918790.1"/>
</dbReference>
<evidence type="ECO:0000256" key="2">
    <source>
        <dbReference type="ARBA" id="ARBA00023125"/>
    </source>
</evidence>
<feature type="region of interest" description="Disordered" evidence="3">
    <location>
        <begin position="1"/>
        <end position="24"/>
    </location>
</feature>
<protein>
    <submittedName>
        <fullName evidence="6">Tigger transposable element-derived protein 6-like</fullName>
    </submittedName>
</protein>
<dbReference type="Proteomes" id="UP000694941">
    <property type="component" value="Unplaced"/>
</dbReference>
<dbReference type="InterPro" id="IPR009057">
    <property type="entry name" value="Homeodomain-like_sf"/>
</dbReference>
<keyword evidence="2" id="KW-0238">DNA-binding</keyword>
<dbReference type="SUPFAM" id="SSF46689">
    <property type="entry name" value="Homeodomain-like"/>
    <property type="match status" value="1"/>
</dbReference>
<dbReference type="PANTHER" id="PTHR19303:SF73">
    <property type="entry name" value="PROTEIN PDC2"/>
    <property type="match status" value="1"/>
</dbReference>
<evidence type="ECO:0000256" key="3">
    <source>
        <dbReference type="SAM" id="MobiDB-lite"/>
    </source>
</evidence>
<evidence type="ECO:0000259" key="4">
    <source>
        <dbReference type="PROSITE" id="PS51253"/>
    </source>
</evidence>